<protein>
    <recommendedName>
        <fullName evidence="6">Ribonuclease VapC</fullName>
        <shortName evidence="6">RNase VapC</shortName>
        <ecNumber evidence="6">3.1.-.-</ecNumber>
    </recommendedName>
    <alternativeName>
        <fullName evidence="6">Toxin VapC</fullName>
    </alternativeName>
</protein>
<feature type="compositionally biased region" description="Polar residues" evidence="7">
    <location>
        <begin position="7"/>
        <end position="31"/>
    </location>
</feature>
<feature type="domain" description="PIN" evidence="8">
    <location>
        <begin position="43"/>
        <end position="161"/>
    </location>
</feature>
<evidence type="ECO:0000256" key="3">
    <source>
        <dbReference type="ARBA" id="ARBA00022723"/>
    </source>
</evidence>
<evidence type="ECO:0000256" key="6">
    <source>
        <dbReference type="HAMAP-Rule" id="MF_00265"/>
    </source>
</evidence>
<keyword evidence="2 6" id="KW-0540">Nuclease</keyword>
<keyword evidence="5 6" id="KW-0460">Magnesium</keyword>
<gene>
    <name evidence="6" type="primary">vapC</name>
    <name evidence="9" type="ORF">EXJ73_08400</name>
</gene>
<feature type="binding site" evidence="6">
    <location>
        <position position="139"/>
    </location>
    <ligand>
        <name>Mg(2+)</name>
        <dbReference type="ChEBI" id="CHEBI:18420"/>
    </ligand>
</feature>
<name>A0A9X4LGC7_9BURK</name>
<dbReference type="Gene3D" id="3.40.50.1010">
    <property type="entry name" value="5'-nuclease"/>
    <property type="match status" value="1"/>
</dbReference>
<dbReference type="InterPro" id="IPR022907">
    <property type="entry name" value="VapC_family"/>
</dbReference>
<evidence type="ECO:0000256" key="2">
    <source>
        <dbReference type="ARBA" id="ARBA00022722"/>
    </source>
</evidence>
<dbReference type="EC" id="3.1.-.-" evidence="6"/>
<dbReference type="EMBL" id="SGUG01000010">
    <property type="protein sequence ID" value="MDG0862489.1"/>
    <property type="molecule type" value="Genomic_DNA"/>
</dbReference>
<keyword evidence="10" id="KW-1185">Reference proteome</keyword>
<dbReference type="Proteomes" id="UP001152766">
    <property type="component" value="Unassembled WGS sequence"/>
</dbReference>
<keyword evidence="6" id="KW-0800">Toxin</keyword>
<dbReference type="GO" id="GO:0004540">
    <property type="term" value="F:RNA nuclease activity"/>
    <property type="evidence" value="ECO:0007669"/>
    <property type="project" value="InterPro"/>
</dbReference>
<accession>A0A9X4LGC7</accession>
<keyword evidence="3 6" id="KW-0479">Metal-binding</keyword>
<feature type="region of interest" description="Disordered" evidence="7">
    <location>
        <begin position="1"/>
        <end position="38"/>
    </location>
</feature>
<comment type="function">
    <text evidence="6">Toxic component of a toxin-antitoxin (TA) system. An RNase.</text>
</comment>
<evidence type="ECO:0000259" key="8">
    <source>
        <dbReference type="Pfam" id="PF01850"/>
    </source>
</evidence>
<dbReference type="GO" id="GO:0016787">
    <property type="term" value="F:hydrolase activity"/>
    <property type="evidence" value="ECO:0007669"/>
    <property type="project" value="UniProtKB-KW"/>
</dbReference>
<sequence>MAAAGASHSTSTPRTTQQGQASQAPANQAGSPSRRRPQGGDVIVVDSSVWVDFFNGAESMERDTLRELIRRAPSQVVVPELVLYEVLCGFRDERQKRKAKEAFEALECVQSLSLQGAERAAQRYQDLRSKGITIRSHIDVLLASYCIDHDLVLLQRDRDFHPFAQHFGLRLLQPLH</sequence>
<proteinExistence type="inferred from homology"/>
<dbReference type="InterPro" id="IPR029060">
    <property type="entry name" value="PIN-like_dom_sf"/>
</dbReference>
<evidence type="ECO:0000313" key="10">
    <source>
        <dbReference type="Proteomes" id="UP001152766"/>
    </source>
</evidence>
<dbReference type="Pfam" id="PF01850">
    <property type="entry name" value="PIN"/>
    <property type="match status" value="1"/>
</dbReference>
<organism evidence="9 10">
    <name type="scientific">Pelomonas aquatica</name>
    <dbReference type="NCBI Taxonomy" id="431058"/>
    <lineage>
        <taxon>Bacteria</taxon>
        <taxon>Pseudomonadati</taxon>
        <taxon>Pseudomonadota</taxon>
        <taxon>Betaproteobacteria</taxon>
        <taxon>Burkholderiales</taxon>
        <taxon>Sphaerotilaceae</taxon>
        <taxon>Roseateles</taxon>
    </lineage>
</organism>
<dbReference type="GO" id="GO:0090729">
    <property type="term" value="F:toxin activity"/>
    <property type="evidence" value="ECO:0007669"/>
    <property type="project" value="UniProtKB-KW"/>
</dbReference>
<dbReference type="GO" id="GO:0000287">
    <property type="term" value="F:magnesium ion binding"/>
    <property type="evidence" value="ECO:0007669"/>
    <property type="project" value="UniProtKB-UniRule"/>
</dbReference>
<dbReference type="PANTHER" id="PTHR42740:SF1">
    <property type="entry name" value="RIBONUCLEASE VAPC3"/>
    <property type="match status" value="1"/>
</dbReference>
<dbReference type="InterPro" id="IPR051749">
    <property type="entry name" value="PINc/VapC_TA_RNase"/>
</dbReference>
<evidence type="ECO:0000256" key="7">
    <source>
        <dbReference type="SAM" id="MobiDB-lite"/>
    </source>
</evidence>
<keyword evidence="1 6" id="KW-1277">Toxin-antitoxin system</keyword>
<comment type="cofactor">
    <cofactor evidence="6">
        <name>Mg(2+)</name>
        <dbReference type="ChEBI" id="CHEBI:18420"/>
    </cofactor>
</comment>
<dbReference type="SUPFAM" id="SSF88723">
    <property type="entry name" value="PIN domain-like"/>
    <property type="match status" value="1"/>
</dbReference>
<comment type="caution">
    <text evidence="9">The sequence shown here is derived from an EMBL/GenBank/DDBJ whole genome shotgun (WGS) entry which is preliminary data.</text>
</comment>
<evidence type="ECO:0000256" key="4">
    <source>
        <dbReference type="ARBA" id="ARBA00022801"/>
    </source>
</evidence>
<reference evidence="9" key="1">
    <citation type="submission" date="2019-02" db="EMBL/GenBank/DDBJ databases">
        <title>Draft genome of the type strain Pelomonas aquatica CCUG 52575T.</title>
        <authorList>
            <person name="Gomila M."/>
            <person name="Lalucat J."/>
        </authorList>
    </citation>
    <scope>NUCLEOTIDE SEQUENCE</scope>
    <source>
        <strain evidence="9">CCUG 52575</strain>
    </source>
</reference>
<dbReference type="AlphaFoldDB" id="A0A9X4LGC7"/>
<feature type="binding site" evidence="6">
    <location>
        <position position="46"/>
    </location>
    <ligand>
        <name>Mg(2+)</name>
        <dbReference type="ChEBI" id="CHEBI:18420"/>
    </ligand>
</feature>
<evidence type="ECO:0000256" key="1">
    <source>
        <dbReference type="ARBA" id="ARBA00022649"/>
    </source>
</evidence>
<comment type="similarity">
    <text evidence="6">Belongs to the PINc/VapC protein family.</text>
</comment>
<dbReference type="HAMAP" id="MF_00265">
    <property type="entry name" value="VapC_Nob1"/>
    <property type="match status" value="1"/>
</dbReference>
<dbReference type="PANTHER" id="PTHR42740">
    <property type="entry name" value="RIBONUCLEASE VAPC3"/>
    <property type="match status" value="1"/>
</dbReference>
<evidence type="ECO:0000256" key="5">
    <source>
        <dbReference type="ARBA" id="ARBA00022842"/>
    </source>
</evidence>
<evidence type="ECO:0000313" key="9">
    <source>
        <dbReference type="EMBL" id="MDG0862489.1"/>
    </source>
</evidence>
<dbReference type="InterPro" id="IPR002716">
    <property type="entry name" value="PIN_dom"/>
</dbReference>
<keyword evidence="4 6" id="KW-0378">Hydrolase</keyword>